<accession>A0A0U5GSG6</accession>
<keyword evidence="3" id="KW-1185">Reference proteome</keyword>
<dbReference type="EMBL" id="CDMC01000006">
    <property type="protein sequence ID" value="CEN60988.1"/>
    <property type="molecule type" value="Genomic_DNA"/>
</dbReference>
<protein>
    <submittedName>
        <fullName evidence="2">Uncharacterized protein</fullName>
    </submittedName>
</protein>
<dbReference type="Proteomes" id="UP000054771">
    <property type="component" value="Unassembled WGS sequence"/>
</dbReference>
<proteinExistence type="predicted"/>
<gene>
    <name evidence="2" type="ORF">ASPCAL07658</name>
</gene>
<feature type="region of interest" description="Disordered" evidence="1">
    <location>
        <begin position="596"/>
        <end position="634"/>
    </location>
</feature>
<organism evidence="2 3">
    <name type="scientific">Aspergillus calidoustus</name>
    <dbReference type="NCBI Taxonomy" id="454130"/>
    <lineage>
        <taxon>Eukaryota</taxon>
        <taxon>Fungi</taxon>
        <taxon>Dikarya</taxon>
        <taxon>Ascomycota</taxon>
        <taxon>Pezizomycotina</taxon>
        <taxon>Eurotiomycetes</taxon>
        <taxon>Eurotiomycetidae</taxon>
        <taxon>Eurotiales</taxon>
        <taxon>Aspergillaceae</taxon>
        <taxon>Aspergillus</taxon>
        <taxon>Aspergillus subgen. Nidulantes</taxon>
    </lineage>
</organism>
<dbReference type="AlphaFoldDB" id="A0A0U5GSG6"/>
<evidence type="ECO:0000313" key="3">
    <source>
        <dbReference type="Proteomes" id="UP000054771"/>
    </source>
</evidence>
<sequence length="634" mass="72040">MPQHIEGPVNLHSPKRRLAEGEFNNIEPIVFRRSELYHITGVDDRVLITALETKTDFCAYDVDMKLAGAPDEDVPLQMTDAGPRAAAQTFTHTIAIVMPASFYLPFLLDAAGKPPDDRLIYNIKPLWGEFYRAIVVANREWLEGLIHDVVWVALDLGNFEAVKRCLDSHRELAEVWAVRFGKVVFTQGIERVQPVIDHLWSLVSSSPVGHIGSLARMRSIWTDPSVQHTPNKAMEWYGRTLDMLFCRLEQKDPAYLGTAEGLDLAVAVPNFPESFFDARVVPFATRMASKTSFIIPFVTLLHREHQEGSARFPTFPAVYRSLVPAILQDFSPFTCRFSKYSQTYKRDQLVNPTHISWLIEQSRKMGLDMAEVLTTMERKINAIQRDHDIFPLFTTRLVRILCENLREKHQSDFSAAAGSEEGAFVVRLVKFYVTPSAGPCPPLPQDWRQSLPNVKPDCCLDCAELRRFVEDPIERQKEFRMIEQRRLHIETKLSQHFIFYTIRDGTPHTLRIMKTQAEALEQRDSWMGRAAEKRVKLETLNQKVLLRETLGDHAYQDICACVADPAAATALDPVQTGSQPPTLSGPPQVNMQARTRLRPPLEATAPVIPRKRSLIDLDLDSDGAEDFPSTCKRR</sequence>
<evidence type="ECO:0000256" key="1">
    <source>
        <dbReference type="SAM" id="MobiDB-lite"/>
    </source>
</evidence>
<reference evidence="3" key="1">
    <citation type="journal article" date="2016" name="Genome Announc.">
        <title>Draft genome sequences of fungus Aspergillus calidoustus.</title>
        <authorList>
            <person name="Horn F."/>
            <person name="Linde J."/>
            <person name="Mattern D.J."/>
            <person name="Walther G."/>
            <person name="Guthke R."/>
            <person name="Scherlach K."/>
            <person name="Martin K."/>
            <person name="Brakhage A.A."/>
            <person name="Petzke L."/>
            <person name="Valiante V."/>
        </authorList>
    </citation>
    <scope>NUCLEOTIDE SEQUENCE [LARGE SCALE GENOMIC DNA]</scope>
    <source>
        <strain evidence="3">SF006504</strain>
    </source>
</reference>
<name>A0A0U5GSG6_ASPCI</name>
<evidence type="ECO:0000313" key="2">
    <source>
        <dbReference type="EMBL" id="CEN60988.1"/>
    </source>
</evidence>
<dbReference type="OrthoDB" id="27483at2759"/>